<evidence type="ECO:0000313" key="17">
    <source>
        <dbReference type="Proteomes" id="UP000289340"/>
    </source>
</evidence>
<dbReference type="Pfam" id="PF13855">
    <property type="entry name" value="LRR_8"/>
    <property type="match status" value="4"/>
</dbReference>
<evidence type="ECO:0000256" key="7">
    <source>
        <dbReference type="ARBA" id="ARBA00022741"/>
    </source>
</evidence>
<dbReference type="PROSITE" id="PS00107">
    <property type="entry name" value="PROTEIN_KINASE_ATP"/>
    <property type="match status" value="1"/>
</dbReference>
<dbReference type="PROSITE" id="PS51450">
    <property type="entry name" value="LRR"/>
    <property type="match status" value="2"/>
</dbReference>
<dbReference type="Pfam" id="PF00560">
    <property type="entry name" value="LRR_1"/>
    <property type="match status" value="7"/>
</dbReference>
<dbReference type="PANTHER" id="PTHR48053">
    <property type="entry name" value="LEUCINE RICH REPEAT FAMILY PROTEIN, EXPRESSED"/>
    <property type="match status" value="1"/>
</dbReference>
<keyword evidence="8 13" id="KW-0067">ATP-binding</keyword>
<dbReference type="FunFam" id="1.10.510.10:FF:000445">
    <property type="entry name" value="MDIS1-interacting receptor like kinase 2"/>
    <property type="match status" value="1"/>
</dbReference>
<comment type="caution">
    <text evidence="16">The sequence shown here is derived from an EMBL/GenBank/DDBJ whole genome shotgun (WGS) entry which is preliminary data.</text>
</comment>
<evidence type="ECO:0000256" key="3">
    <source>
        <dbReference type="ARBA" id="ARBA00022614"/>
    </source>
</evidence>
<keyword evidence="17" id="KW-1185">Reference proteome</keyword>
<dbReference type="GO" id="GO:0009791">
    <property type="term" value="P:post-embryonic development"/>
    <property type="evidence" value="ECO:0007669"/>
    <property type="project" value="UniProtKB-ARBA"/>
</dbReference>
<keyword evidence="10 14" id="KW-0472">Membrane</keyword>
<evidence type="ECO:0000256" key="9">
    <source>
        <dbReference type="ARBA" id="ARBA00022989"/>
    </source>
</evidence>
<dbReference type="Gene3D" id="1.10.510.10">
    <property type="entry name" value="Transferase(Phosphotransferase) domain 1"/>
    <property type="match status" value="1"/>
</dbReference>
<keyword evidence="5" id="KW-0732">Signal</keyword>
<dbReference type="Pfam" id="PF00069">
    <property type="entry name" value="Pkinase"/>
    <property type="match status" value="1"/>
</dbReference>
<dbReference type="FunFam" id="3.80.10.10:FF:000233">
    <property type="entry name" value="Leucine-rich repeat receptor-like protein kinase TDR"/>
    <property type="match status" value="1"/>
</dbReference>
<keyword evidence="16" id="KW-0808">Transferase</keyword>
<dbReference type="SUPFAM" id="SSF56112">
    <property type="entry name" value="Protein kinase-like (PK-like)"/>
    <property type="match status" value="1"/>
</dbReference>
<keyword evidence="6" id="KW-0677">Repeat</keyword>
<dbReference type="Proteomes" id="UP000289340">
    <property type="component" value="Chromosome 18"/>
</dbReference>
<dbReference type="Gene3D" id="3.80.10.10">
    <property type="entry name" value="Ribonuclease Inhibitor"/>
    <property type="match status" value="6"/>
</dbReference>
<dbReference type="AlphaFoldDB" id="A0A445FY41"/>
<dbReference type="InterPro" id="IPR025875">
    <property type="entry name" value="Leu-rich_rpt_4"/>
</dbReference>
<proteinExistence type="predicted"/>
<evidence type="ECO:0000256" key="5">
    <source>
        <dbReference type="ARBA" id="ARBA00022729"/>
    </source>
</evidence>
<dbReference type="Gene3D" id="3.30.200.20">
    <property type="entry name" value="Phosphorylase Kinase, domain 1"/>
    <property type="match status" value="1"/>
</dbReference>
<feature type="binding site" evidence="13">
    <location>
        <position position="791"/>
    </location>
    <ligand>
        <name>ATP</name>
        <dbReference type="ChEBI" id="CHEBI:30616"/>
    </ligand>
</feature>
<dbReference type="GO" id="GO:0005524">
    <property type="term" value="F:ATP binding"/>
    <property type="evidence" value="ECO:0007669"/>
    <property type="project" value="UniProtKB-UniRule"/>
</dbReference>
<keyword evidence="3" id="KW-0433">Leucine-rich repeat</keyword>
<dbReference type="SMART" id="SM00369">
    <property type="entry name" value="LRR_TYP"/>
    <property type="match status" value="13"/>
</dbReference>
<dbReference type="InterPro" id="IPR001611">
    <property type="entry name" value="Leu-rich_rpt"/>
</dbReference>
<dbReference type="GO" id="GO:0005886">
    <property type="term" value="C:plasma membrane"/>
    <property type="evidence" value="ECO:0007669"/>
    <property type="project" value="UniProtKB-SubCell"/>
</dbReference>
<dbReference type="FunFam" id="3.80.10.10:FF:001129">
    <property type="entry name" value="Uncharacterized protein"/>
    <property type="match status" value="1"/>
</dbReference>
<keyword evidence="9 14" id="KW-1133">Transmembrane helix</keyword>
<keyword evidence="16" id="KW-0418">Kinase</keyword>
<dbReference type="InterPro" id="IPR003591">
    <property type="entry name" value="Leu-rich_rpt_typical-subtyp"/>
</dbReference>
<feature type="transmembrane region" description="Helical" evidence="14">
    <location>
        <begin position="697"/>
        <end position="715"/>
    </location>
</feature>
<evidence type="ECO:0000313" key="16">
    <source>
        <dbReference type="EMBL" id="RZB53684.1"/>
    </source>
</evidence>
<accession>A0A445FY41</accession>
<evidence type="ECO:0000256" key="11">
    <source>
        <dbReference type="ARBA" id="ARBA00023170"/>
    </source>
</evidence>
<dbReference type="InterPro" id="IPR032675">
    <property type="entry name" value="LRR_dom_sf"/>
</dbReference>
<dbReference type="SUPFAM" id="SSF52047">
    <property type="entry name" value="RNI-like"/>
    <property type="match status" value="1"/>
</dbReference>
<dbReference type="SUPFAM" id="SSF52058">
    <property type="entry name" value="L domain-like"/>
    <property type="match status" value="1"/>
</dbReference>
<dbReference type="InterPro" id="IPR008266">
    <property type="entry name" value="Tyr_kinase_AS"/>
</dbReference>
<dbReference type="InterPro" id="IPR051716">
    <property type="entry name" value="Plant_RL_S/T_kinase"/>
</dbReference>
<evidence type="ECO:0000256" key="8">
    <source>
        <dbReference type="ARBA" id="ARBA00022840"/>
    </source>
</evidence>
<dbReference type="PANTHER" id="PTHR48053:SF126">
    <property type="entry name" value="MDIS1-INTERACTING RECEPTOR LIKE KINASE 2-LIKE ISOFORM X1"/>
    <property type="match status" value="1"/>
</dbReference>
<gene>
    <name evidence="16" type="ORF">D0Y65_049571</name>
</gene>
<sequence length="1059" mass="118084">MTLGAEFNVESLTCRDWNTSSKVSQKVCVRFCKLRRLKYNFSMVLLKNCICSVVIMGITLDLEAVPTPSQLHLEENAILNSGWWNTSESEDSHDICSWYGISCNDVGSITRIKYQFYTPTGIPLATLNLSVFKNLEWFEVAGSGLQGTIPPDIGNLPKLTHLDLSYNSLDGEIPLALANLSQLERLDLSKNELQGSIPPELLFLKSLTWLDLSYNSLDGEIPPALANLTQLERLDLTKNKFQGSIPPELLFLKSLTRLYLSNNSLDGEIPPALTNLTQLKTLGLSSNKFQGSIPPELLFLKSLTWLDLSNNLLDGEIPPALTNLTQLEILGLSNNKFQGSIPSELLFLKNLIVLDLSYNSLDGEIPPARANLTLLERLDLSHNKFQGPIPGELLFLKNLTWLDLSYNLLDGEIPPALANLTQLEMLDLSNNKFQGPIPRELLFLKNLTWLDLSYNSLDGEIPPALTNLTQLKSLTISNNKFQGPIPGELLFLKNLTWLDLSYNSLDGEIPPALTNLTQLESLIISHNNIQGSIPQNFVFLKRLTSLDLSANKISGILPLSLTNFPSLELLNISHNLLSGSLEPLSKGNHAQLTSIYLKNNSISGKIPPELGYLPSLDSLDLSYNNLTGTVPLSVLAVANVDLSFNNLKGPYPADLSEFRLIGNKGVCSDDDFYYIDENKFKHCSAQDNKVKHRHNQLVIVLPILFFLIMAFLRLVRLRHIRIATKNKHAKTTAATKNGDLFCIWNYDGNIAYEDIITATQDFDMRYCIGTGAYGSVYRAQLPSGKIVAVKKLHGFEAEVAAFDESFRNEVKVLSEIKHRHIVKLHGFCLHRRIMFLIYEYMERGSLFSVLFDDVEAMELDWKKRVNIVKGTAHALSYLHHDFTPPIVHRDISASNVLLNSDWEPSVSDFGTARFLSSDSSHRTMVAGTIGYIAPELAYSMVVSERCDVYSFGVVALETLVGSHPKEILSSLQSASTENGITLCEILDQRLPQATMSVLMEIVSVAIVAFACLNANPCSRPTMKSVSQCFLTQLTPLDIPLREISLQQLMSQELRHYLNL</sequence>
<protein>
    <submittedName>
        <fullName evidence="16">MDIS1-interacting receptor like kinase 2</fullName>
    </submittedName>
</protein>
<evidence type="ECO:0000256" key="12">
    <source>
        <dbReference type="ARBA" id="ARBA00023180"/>
    </source>
</evidence>
<evidence type="ECO:0000259" key="15">
    <source>
        <dbReference type="PROSITE" id="PS50011"/>
    </source>
</evidence>
<evidence type="ECO:0000256" key="10">
    <source>
        <dbReference type="ARBA" id="ARBA00023136"/>
    </source>
</evidence>
<keyword evidence="7 13" id="KW-0547">Nucleotide-binding</keyword>
<dbReference type="InterPro" id="IPR011009">
    <property type="entry name" value="Kinase-like_dom_sf"/>
</dbReference>
<dbReference type="InterPro" id="IPR000719">
    <property type="entry name" value="Prot_kinase_dom"/>
</dbReference>
<dbReference type="PROSITE" id="PS00109">
    <property type="entry name" value="PROTEIN_KINASE_TYR"/>
    <property type="match status" value="1"/>
</dbReference>
<keyword evidence="11 16" id="KW-0675">Receptor</keyword>
<dbReference type="EMBL" id="QZWG01000018">
    <property type="protein sequence ID" value="RZB53684.1"/>
    <property type="molecule type" value="Genomic_DNA"/>
</dbReference>
<dbReference type="GO" id="GO:0004672">
    <property type="term" value="F:protein kinase activity"/>
    <property type="evidence" value="ECO:0007669"/>
    <property type="project" value="InterPro"/>
</dbReference>
<comment type="subcellular location">
    <subcellularLocation>
        <location evidence="1">Cell membrane</location>
    </subcellularLocation>
    <subcellularLocation>
        <location evidence="2">Membrane</location>
        <topology evidence="2">Single-pass type I membrane protein</topology>
    </subcellularLocation>
</comment>
<reference evidence="16 17" key="1">
    <citation type="submission" date="2018-09" db="EMBL/GenBank/DDBJ databases">
        <title>A high-quality reference genome of wild soybean provides a powerful tool to mine soybean genomes.</title>
        <authorList>
            <person name="Xie M."/>
            <person name="Chung C.Y.L."/>
            <person name="Li M.-W."/>
            <person name="Wong F.-L."/>
            <person name="Chan T.-F."/>
            <person name="Lam H.-M."/>
        </authorList>
    </citation>
    <scope>NUCLEOTIDE SEQUENCE [LARGE SCALE GENOMIC DNA]</scope>
    <source>
        <strain evidence="17">cv. W05</strain>
        <tissue evidence="16">Hypocotyl of etiolated seedlings</tissue>
    </source>
</reference>
<dbReference type="SMART" id="SM00365">
    <property type="entry name" value="LRR_SD22"/>
    <property type="match status" value="9"/>
</dbReference>
<feature type="domain" description="Protein kinase" evidence="15">
    <location>
        <begin position="762"/>
        <end position="1030"/>
    </location>
</feature>
<organism evidence="16 17">
    <name type="scientific">Glycine soja</name>
    <name type="common">Wild soybean</name>
    <dbReference type="NCBI Taxonomy" id="3848"/>
    <lineage>
        <taxon>Eukaryota</taxon>
        <taxon>Viridiplantae</taxon>
        <taxon>Streptophyta</taxon>
        <taxon>Embryophyta</taxon>
        <taxon>Tracheophyta</taxon>
        <taxon>Spermatophyta</taxon>
        <taxon>Magnoliopsida</taxon>
        <taxon>eudicotyledons</taxon>
        <taxon>Gunneridae</taxon>
        <taxon>Pentapetalae</taxon>
        <taxon>rosids</taxon>
        <taxon>fabids</taxon>
        <taxon>Fabales</taxon>
        <taxon>Fabaceae</taxon>
        <taxon>Papilionoideae</taxon>
        <taxon>50 kb inversion clade</taxon>
        <taxon>NPAAA clade</taxon>
        <taxon>indigoferoid/millettioid clade</taxon>
        <taxon>Phaseoleae</taxon>
        <taxon>Glycine</taxon>
        <taxon>Glycine subgen. Soja</taxon>
    </lineage>
</organism>
<dbReference type="InterPro" id="IPR017441">
    <property type="entry name" value="Protein_kinase_ATP_BS"/>
</dbReference>
<keyword evidence="12" id="KW-0325">Glycoprotein</keyword>
<evidence type="ECO:0000256" key="13">
    <source>
        <dbReference type="PROSITE-ProRule" id="PRU10141"/>
    </source>
</evidence>
<dbReference type="PRINTS" id="PR00019">
    <property type="entry name" value="LEURICHRPT"/>
</dbReference>
<evidence type="ECO:0000256" key="1">
    <source>
        <dbReference type="ARBA" id="ARBA00004236"/>
    </source>
</evidence>
<evidence type="ECO:0000256" key="4">
    <source>
        <dbReference type="ARBA" id="ARBA00022692"/>
    </source>
</evidence>
<evidence type="ECO:0000256" key="6">
    <source>
        <dbReference type="ARBA" id="ARBA00022737"/>
    </source>
</evidence>
<dbReference type="PROSITE" id="PS50011">
    <property type="entry name" value="PROTEIN_KINASE_DOM"/>
    <property type="match status" value="1"/>
</dbReference>
<dbReference type="FunFam" id="3.30.200.20:FF:000557">
    <property type="entry name" value="LRR receptor-like serine/threonine-protein kinase RPK2"/>
    <property type="match status" value="1"/>
</dbReference>
<evidence type="ECO:0000256" key="14">
    <source>
        <dbReference type="SAM" id="Phobius"/>
    </source>
</evidence>
<dbReference type="FunFam" id="3.80.10.10:FF:000095">
    <property type="entry name" value="LRR receptor-like serine/threonine-protein kinase GSO1"/>
    <property type="match status" value="1"/>
</dbReference>
<evidence type="ECO:0000256" key="2">
    <source>
        <dbReference type="ARBA" id="ARBA00004479"/>
    </source>
</evidence>
<name>A0A445FY41_GLYSO</name>
<dbReference type="Pfam" id="PF12799">
    <property type="entry name" value="LRR_4"/>
    <property type="match status" value="1"/>
</dbReference>
<keyword evidence="4 14" id="KW-0812">Transmembrane</keyword>